<dbReference type="InterPro" id="IPR027408">
    <property type="entry name" value="PNPase/RNase_PH_dom_sf"/>
</dbReference>
<dbReference type="Proteomes" id="UP000039865">
    <property type="component" value="Unassembled WGS sequence"/>
</dbReference>
<dbReference type="InterPro" id="IPR050590">
    <property type="entry name" value="Exosome_comp_Rrp42_subfam"/>
</dbReference>
<dbReference type="InterPro" id="IPR001247">
    <property type="entry name" value="ExoRNase_PH_dom1"/>
</dbReference>
<dbReference type="InterPro" id="IPR015847">
    <property type="entry name" value="ExoRNase_PH_dom2"/>
</dbReference>
<dbReference type="Pfam" id="PF03725">
    <property type="entry name" value="RNase_PH_C"/>
    <property type="match status" value="1"/>
</dbReference>
<dbReference type="SUPFAM" id="SSF55666">
    <property type="entry name" value="Ribonuclease PH domain 2-like"/>
    <property type="match status" value="1"/>
</dbReference>
<organism evidence="10 11">
    <name type="scientific">Stylonychia lemnae</name>
    <name type="common">Ciliate</name>
    <dbReference type="NCBI Taxonomy" id="5949"/>
    <lineage>
        <taxon>Eukaryota</taxon>
        <taxon>Sar</taxon>
        <taxon>Alveolata</taxon>
        <taxon>Ciliophora</taxon>
        <taxon>Intramacronucleata</taxon>
        <taxon>Spirotrichea</taxon>
        <taxon>Stichotrichia</taxon>
        <taxon>Sporadotrichida</taxon>
        <taxon>Oxytrichidae</taxon>
        <taxon>Stylonychinae</taxon>
        <taxon>Stylonychia</taxon>
    </lineage>
</organism>
<dbReference type="PANTHER" id="PTHR11097">
    <property type="entry name" value="EXOSOME COMPLEX EXONUCLEASE RIBOSOMAL RNA PROCESSING PROTEIN"/>
    <property type="match status" value="1"/>
</dbReference>
<name>A0A077ZZ78_STYLE</name>
<evidence type="ECO:0000259" key="8">
    <source>
        <dbReference type="Pfam" id="PF01138"/>
    </source>
</evidence>
<dbReference type="FunCoup" id="A0A077ZZ78">
    <property type="interactions" value="334"/>
</dbReference>
<comment type="subcellular location">
    <subcellularLocation>
        <location evidence="2">Cytoplasm</location>
    </subcellularLocation>
    <subcellularLocation>
        <location evidence="1">Nucleus</location>
    </subcellularLocation>
</comment>
<evidence type="ECO:0000256" key="3">
    <source>
        <dbReference type="ARBA" id="ARBA00006678"/>
    </source>
</evidence>
<evidence type="ECO:0000256" key="7">
    <source>
        <dbReference type="SAM" id="MobiDB-lite"/>
    </source>
</evidence>
<dbReference type="InterPro" id="IPR020568">
    <property type="entry name" value="Ribosomal_Su5_D2-typ_SF"/>
</dbReference>
<dbReference type="GO" id="GO:0034475">
    <property type="term" value="P:U4 snRNA 3'-end processing"/>
    <property type="evidence" value="ECO:0007669"/>
    <property type="project" value="TreeGrafter"/>
</dbReference>
<evidence type="ECO:0000256" key="5">
    <source>
        <dbReference type="ARBA" id="ARBA00022884"/>
    </source>
</evidence>
<dbReference type="Pfam" id="PF01138">
    <property type="entry name" value="RNase_PH"/>
    <property type="match status" value="1"/>
</dbReference>
<dbReference type="PANTHER" id="PTHR11097:SF14">
    <property type="entry name" value="EXOSOME COMPLEX COMPONENT RRP45"/>
    <property type="match status" value="1"/>
</dbReference>
<dbReference type="InParanoid" id="A0A077ZZ78"/>
<dbReference type="SUPFAM" id="SSF54211">
    <property type="entry name" value="Ribosomal protein S5 domain 2-like"/>
    <property type="match status" value="1"/>
</dbReference>
<evidence type="ECO:0000256" key="1">
    <source>
        <dbReference type="ARBA" id="ARBA00004123"/>
    </source>
</evidence>
<protein>
    <submittedName>
        <fullName evidence="10">Uncharacterized protein</fullName>
    </submittedName>
</protein>
<keyword evidence="5" id="KW-0694">RNA-binding</keyword>
<dbReference type="GO" id="GO:0035925">
    <property type="term" value="F:mRNA 3'-UTR AU-rich region binding"/>
    <property type="evidence" value="ECO:0007669"/>
    <property type="project" value="TreeGrafter"/>
</dbReference>
<feature type="compositionally biased region" description="Basic and acidic residues" evidence="7">
    <location>
        <begin position="379"/>
        <end position="389"/>
    </location>
</feature>
<feature type="region of interest" description="Disordered" evidence="7">
    <location>
        <begin position="365"/>
        <end position="412"/>
    </location>
</feature>
<dbReference type="CDD" id="cd11368">
    <property type="entry name" value="RNase_PH_RRP45"/>
    <property type="match status" value="1"/>
</dbReference>
<dbReference type="EMBL" id="CCKQ01003747">
    <property type="protein sequence ID" value="CDW74887.1"/>
    <property type="molecule type" value="Genomic_DNA"/>
</dbReference>
<dbReference type="OMA" id="VCSIQKA"/>
<dbReference type="AlphaFoldDB" id="A0A077ZZ78"/>
<feature type="compositionally biased region" description="Low complexity" evidence="7">
    <location>
        <begin position="390"/>
        <end position="402"/>
    </location>
</feature>
<feature type="domain" description="Exoribonuclease phosphorolytic" evidence="8">
    <location>
        <begin position="31"/>
        <end position="165"/>
    </location>
</feature>
<feature type="domain" description="Exoribonuclease phosphorolytic" evidence="9">
    <location>
        <begin position="188"/>
        <end position="254"/>
    </location>
</feature>
<dbReference type="GO" id="GO:0000177">
    <property type="term" value="C:cytoplasmic exosome (RNase complex)"/>
    <property type="evidence" value="ECO:0007669"/>
    <property type="project" value="TreeGrafter"/>
</dbReference>
<dbReference type="GO" id="GO:0071028">
    <property type="term" value="P:nuclear mRNA surveillance"/>
    <property type="evidence" value="ECO:0007669"/>
    <property type="project" value="TreeGrafter"/>
</dbReference>
<dbReference type="Gene3D" id="3.30.230.70">
    <property type="entry name" value="GHMP Kinase, N-terminal domain"/>
    <property type="match status" value="1"/>
</dbReference>
<keyword evidence="11" id="KW-1185">Reference proteome</keyword>
<proteinExistence type="inferred from homology"/>
<dbReference type="InterPro" id="IPR033100">
    <property type="entry name" value="Rrp45"/>
</dbReference>
<dbReference type="InterPro" id="IPR036345">
    <property type="entry name" value="ExoRNase_PH_dom2_sf"/>
</dbReference>
<keyword evidence="4" id="KW-0963">Cytoplasm</keyword>
<keyword evidence="6" id="KW-0539">Nucleus</keyword>
<evidence type="ECO:0000256" key="6">
    <source>
        <dbReference type="ARBA" id="ARBA00023242"/>
    </source>
</evidence>
<feature type="compositionally biased region" description="Basic residues" evidence="7">
    <location>
        <begin position="403"/>
        <end position="412"/>
    </location>
</feature>
<accession>A0A077ZZ78</accession>
<evidence type="ECO:0000256" key="2">
    <source>
        <dbReference type="ARBA" id="ARBA00004496"/>
    </source>
</evidence>
<gene>
    <name evidence="10" type="primary">Contig5640.g6042</name>
    <name evidence="10" type="ORF">STYLEM_3871</name>
</gene>
<dbReference type="GO" id="GO:0034473">
    <property type="term" value="P:U1 snRNA 3'-end processing"/>
    <property type="evidence" value="ECO:0007669"/>
    <property type="project" value="TreeGrafter"/>
</dbReference>
<evidence type="ECO:0000256" key="4">
    <source>
        <dbReference type="ARBA" id="ARBA00022490"/>
    </source>
</evidence>
<dbReference type="OrthoDB" id="10264038at2759"/>
<dbReference type="GO" id="GO:0071035">
    <property type="term" value="P:nuclear polyadenylation-dependent rRNA catabolic process"/>
    <property type="evidence" value="ECO:0007669"/>
    <property type="project" value="TreeGrafter"/>
</dbReference>
<dbReference type="GO" id="GO:0000467">
    <property type="term" value="P:exonucleolytic trimming to generate mature 3'-end of 5.8S rRNA from tricistronic rRNA transcript (SSU-rRNA, 5.8S rRNA, LSU-rRNA)"/>
    <property type="evidence" value="ECO:0007669"/>
    <property type="project" value="TreeGrafter"/>
</dbReference>
<comment type="similarity">
    <text evidence="3">Belongs to the RNase PH family.</text>
</comment>
<reference evidence="10 11" key="1">
    <citation type="submission" date="2014-06" db="EMBL/GenBank/DDBJ databases">
        <authorList>
            <person name="Swart Estienne"/>
        </authorList>
    </citation>
    <scope>NUCLEOTIDE SEQUENCE [LARGE SCALE GENOMIC DNA]</scope>
    <source>
        <strain evidence="10 11">130c</strain>
    </source>
</reference>
<evidence type="ECO:0000313" key="10">
    <source>
        <dbReference type="EMBL" id="CDW74887.1"/>
    </source>
</evidence>
<evidence type="ECO:0000313" key="11">
    <source>
        <dbReference type="Proteomes" id="UP000039865"/>
    </source>
</evidence>
<dbReference type="GO" id="GO:0071038">
    <property type="term" value="P:TRAMP-dependent tRNA surveillance pathway"/>
    <property type="evidence" value="ECO:0007669"/>
    <property type="project" value="TreeGrafter"/>
</dbReference>
<evidence type="ECO:0000259" key="9">
    <source>
        <dbReference type="Pfam" id="PF03725"/>
    </source>
</evidence>
<dbReference type="GO" id="GO:0016075">
    <property type="term" value="P:rRNA catabolic process"/>
    <property type="evidence" value="ECO:0007669"/>
    <property type="project" value="TreeGrafter"/>
</dbReference>
<sequence length="412" mass="46974">MFSSFSINERDFLQEAIKSNFRVDARGVQDYRSIEVKFGQENGQVLLKIGKTQILTQSSLKLVTPQPGKPNEGFFRFNTEFSSLQQAAEYTSSINTLSEMRVDITRFIDKVLKSSRATDRESLCIVQGRLVWSLSVDLYLINEDGNIMDACFIASVLSLMNTRLPEVTITRDRIKINEEKVKYLNVHHIPICTTFFFIDGIENPIIDANAKEEKLAKSRLSICMNIFEDLCGMSSLGCLEADPQTIIKCSKVALIKTKEITKIIREAFANRNNQEILDFLNSKNKRSLQQENERTAQQFLQNFLGNDDKNTNQTNDDDDIVEDQEVVEILRQNYNKKAKSTNQQSIDKSVQKKEVRISQIGNDVQDALNSGNQSKRKDKMKEKQEKIQEIDSQGDNLSLSSALKKKNKNKNA</sequence>
<dbReference type="GO" id="GO:0034476">
    <property type="term" value="P:U5 snRNA 3'-end processing"/>
    <property type="evidence" value="ECO:0007669"/>
    <property type="project" value="TreeGrafter"/>
</dbReference>
<dbReference type="GO" id="GO:0000176">
    <property type="term" value="C:nuclear exosome (RNase complex)"/>
    <property type="evidence" value="ECO:0007669"/>
    <property type="project" value="TreeGrafter"/>
</dbReference>